<dbReference type="Proteomes" id="UP000245207">
    <property type="component" value="Unassembled WGS sequence"/>
</dbReference>
<dbReference type="GO" id="GO:0003700">
    <property type="term" value="F:DNA-binding transcription factor activity"/>
    <property type="evidence" value="ECO:0007669"/>
    <property type="project" value="InterPro"/>
</dbReference>
<dbReference type="Pfam" id="PF00069">
    <property type="entry name" value="Pkinase"/>
    <property type="match status" value="1"/>
</dbReference>
<comment type="caution">
    <text evidence="4">The sequence shown here is derived from an EMBL/GenBank/DDBJ whole genome shotgun (WGS) entry which is preliminary data.</text>
</comment>
<feature type="region of interest" description="Disordered" evidence="2">
    <location>
        <begin position="549"/>
        <end position="583"/>
    </location>
</feature>
<organism evidence="4 5">
    <name type="scientific">Artemisia annua</name>
    <name type="common">Sweet wormwood</name>
    <dbReference type="NCBI Taxonomy" id="35608"/>
    <lineage>
        <taxon>Eukaryota</taxon>
        <taxon>Viridiplantae</taxon>
        <taxon>Streptophyta</taxon>
        <taxon>Embryophyta</taxon>
        <taxon>Tracheophyta</taxon>
        <taxon>Spermatophyta</taxon>
        <taxon>Magnoliopsida</taxon>
        <taxon>eudicotyledons</taxon>
        <taxon>Gunneridae</taxon>
        <taxon>Pentapetalae</taxon>
        <taxon>asterids</taxon>
        <taxon>campanulids</taxon>
        <taxon>Asterales</taxon>
        <taxon>Asteraceae</taxon>
        <taxon>Asteroideae</taxon>
        <taxon>Anthemideae</taxon>
        <taxon>Artemisiinae</taxon>
        <taxon>Artemisia</taxon>
    </lineage>
</organism>
<dbReference type="Gene3D" id="1.10.510.10">
    <property type="entry name" value="Transferase(Phosphotransferase) domain 1"/>
    <property type="match status" value="2"/>
</dbReference>
<dbReference type="PROSITE" id="PS50011">
    <property type="entry name" value="PROTEIN_KINASE_DOM"/>
    <property type="match status" value="1"/>
</dbReference>
<dbReference type="SUPFAM" id="SSF56112">
    <property type="entry name" value="Protein kinase-like (PK-like)"/>
    <property type="match status" value="2"/>
</dbReference>
<dbReference type="STRING" id="35608.A0A2U1N9I0"/>
<evidence type="ECO:0000313" key="4">
    <source>
        <dbReference type="EMBL" id="PWA70159.1"/>
    </source>
</evidence>
<protein>
    <submittedName>
        <fullName evidence="4">Myc-type, basic helix-loop-helix (BHLH) domain-containing protein</fullName>
    </submittedName>
</protein>
<feature type="coiled-coil region" evidence="1">
    <location>
        <begin position="422"/>
        <end position="470"/>
    </location>
</feature>
<dbReference type="InterPro" id="IPR011009">
    <property type="entry name" value="Kinase-like_dom_sf"/>
</dbReference>
<dbReference type="InterPro" id="IPR000719">
    <property type="entry name" value="Prot_kinase_dom"/>
</dbReference>
<evidence type="ECO:0000256" key="1">
    <source>
        <dbReference type="SAM" id="Coils"/>
    </source>
</evidence>
<evidence type="ECO:0000259" key="3">
    <source>
        <dbReference type="PROSITE" id="PS50011"/>
    </source>
</evidence>
<sequence>MEPNFHMLYIDFVEKIKSKHLNKELVEASYQNCKVISSSLFIGALTDATCSCKFPLKKVSCHAATQQVLLKSPLIKSSDKECKLLKNLGGWIGKITIGKNQVLRAKHIDPKSLIVEAYRKGLMIGVIPFTSKILESCKNSLAYQPPNPYTMAILGLLAEIHAMKNLKVNLKFEIEILFKNLVVDMKDVTPSSLLKSRVRIVEGNPDFSSNSSGSYQKRKDKLSILFTLCETMMMAHYVFTVTISAKGNVSTVMWCLKTNSWNFLDCGTILGINQYYPVIALLTFFDICLFLLKGLDQNRKTESFKKLTERNKEEIVLMSNLPNWERHLPLLSFSDKIAKRWFRWRCSGGAWRRVTVVQVTRFSGFVRNLMVITVVSEVRPHSPEKWLDLAFLRRTVACLAISDPERPKFDKATILGDTIQMLNDLTAQVSRLKSEYTTLTEESRELTQEKPDLREEKASLKSDIDNLNLQYQQRVRAMYPWGHMDQSVVMHPTSYPYPVPMQMPMPPGSIPMHPSIQPYPFFGSQNPGVVSTPGSAFFPPVQYVSPVVQTSTRSQVSSRQGSRNKSSEQEENGSGKDGDSNDVATELELKTSGSTGYQRYPNGLVGTGCKEDKNFNVVLNSVIAGRYHVTEYLGSAAFSKAIQAHDLHTGMDTSLIKVLKLLKYINKHDPGDKYHLLRLYDYFYYHEHLLIVNFLKQTYMNFISSIVNLEERFISQCQDCRTGCKEDKNFNVVLNSVIAGRYHVTEYLGSAAFSKAIQAHDLHTGMDVTFRRDWGVGWMGAFVDCELLKANLYEFHKFNSESGGEVYFTMPRLQSITIQCLEALQFLHGLGLIHCDLKPENILVKSYNRCEVKVIDLGSSYEIA</sequence>
<dbReference type="InterPro" id="IPR044579">
    <property type="entry name" value="bHLH11/121"/>
</dbReference>
<dbReference type="PANTHER" id="PTHR47001">
    <property type="entry name" value="TRANSCRIPTION FACTOR BHLH121"/>
    <property type="match status" value="1"/>
</dbReference>
<feature type="compositionally biased region" description="Basic and acidic residues" evidence="2">
    <location>
        <begin position="565"/>
        <end position="579"/>
    </location>
</feature>
<dbReference type="GO" id="GO:0004672">
    <property type="term" value="F:protein kinase activity"/>
    <property type="evidence" value="ECO:0007669"/>
    <property type="project" value="InterPro"/>
</dbReference>
<evidence type="ECO:0000256" key="2">
    <source>
        <dbReference type="SAM" id="MobiDB-lite"/>
    </source>
</evidence>
<gene>
    <name evidence="4" type="ORF">CTI12_AA291260</name>
</gene>
<dbReference type="InterPro" id="IPR032191">
    <property type="entry name" value="CNOT1_CAF1_bind"/>
</dbReference>
<keyword evidence="5" id="KW-1185">Reference proteome</keyword>
<proteinExistence type="predicted"/>
<dbReference type="OrthoDB" id="515493at2759"/>
<evidence type="ECO:0000313" key="5">
    <source>
        <dbReference type="Proteomes" id="UP000245207"/>
    </source>
</evidence>
<dbReference type="InterPro" id="IPR008271">
    <property type="entry name" value="Ser/Thr_kinase_AS"/>
</dbReference>
<dbReference type="Pfam" id="PF16415">
    <property type="entry name" value="CNOT1_CAF1_bind"/>
    <property type="match status" value="1"/>
</dbReference>
<dbReference type="EMBL" id="PKPP01003295">
    <property type="protein sequence ID" value="PWA70159.1"/>
    <property type="molecule type" value="Genomic_DNA"/>
</dbReference>
<feature type="compositionally biased region" description="Low complexity" evidence="2">
    <location>
        <begin position="549"/>
        <end position="563"/>
    </location>
</feature>
<dbReference type="PROSITE" id="PS00108">
    <property type="entry name" value="PROTEIN_KINASE_ST"/>
    <property type="match status" value="1"/>
</dbReference>
<feature type="domain" description="Protein kinase" evidence="3">
    <location>
        <begin position="627"/>
        <end position="864"/>
    </location>
</feature>
<accession>A0A2U1N9I0</accession>
<name>A0A2U1N9I0_ARTAN</name>
<reference evidence="4 5" key="1">
    <citation type="journal article" date="2018" name="Mol. Plant">
        <title>The genome of Artemisia annua provides insight into the evolution of Asteraceae family and artemisinin biosynthesis.</title>
        <authorList>
            <person name="Shen Q."/>
            <person name="Zhang L."/>
            <person name="Liao Z."/>
            <person name="Wang S."/>
            <person name="Yan T."/>
            <person name="Shi P."/>
            <person name="Liu M."/>
            <person name="Fu X."/>
            <person name="Pan Q."/>
            <person name="Wang Y."/>
            <person name="Lv Z."/>
            <person name="Lu X."/>
            <person name="Zhang F."/>
            <person name="Jiang W."/>
            <person name="Ma Y."/>
            <person name="Chen M."/>
            <person name="Hao X."/>
            <person name="Li L."/>
            <person name="Tang Y."/>
            <person name="Lv G."/>
            <person name="Zhou Y."/>
            <person name="Sun X."/>
            <person name="Brodelius P.E."/>
            <person name="Rose J.K.C."/>
            <person name="Tang K."/>
        </authorList>
    </citation>
    <scope>NUCLEOTIDE SEQUENCE [LARGE SCALE GENOMIC DNA]</scope>
    <source>
        <strain evidence="5">cv. Huhao1</strain>
        <tissue evidence="4">Leaf</tissue>
    </source>
</reference>
<dbReference type="GO" id="GO:0006879">
    <property type="term" value="P:intracellular iron ion homeostasis"/>
    <property type="evidence" value="ECO:0007669"/>
    <property type="project" value="InterPro"/>
</dbReference>
<dbReference type="AlphaFoldDB" id="A0A2U1N9I0"/>
<dbReference type="PANTHER" id="PTHR47001:SF1">
    <property type="entry name" value="TRANSCRIPTION FACTOR BHLH11"/>
    <property type="match status" value="1"/>
</dbReference>
<dbReference type="Gene3D" id="1.25.40.180">
    <property type="match status" value="1"/>
</dbReference>
<dbReference type="GO" id="GO:0005524">
    <property type="term" value="F:ATP binding"/>
    <property type="evidence" value="ECO:0007669"/>
    <property type="project" value="InterPro"/>
</dbReference>
<keyword evidence="1" id="KW-0175">Coiled coil</keyword>